<keyword evidence="1" id="KW-0472">Membrane</keyword>
<dbReference type="InterPro" id="IPR018704">
    <property type="entry name" value="SecYEG/CpoB_TPR"/>
</dbReference>
<evidence type="ECO:0000256" key="1">
    <source>
        <dbReference type="SAM" id="Phobius"/>
    </source>
</evidence>
<sequence>MARKKARRRLPQEPEEILTLAQRSLNLVKPYLRWLLVGGGVVLLVLLGWSTYSYLTYRREAQAQAALEQVRPGLSQPDKADEILKALDRLVEEHGGTNAARLGELYRAHLLFQTRKYEEATKAYEALQAALRGKDLMNLRPLVTESLSYCYEARGDYAKAAEILKPVAEETKGAYQTVLLSHLAQLYDQAGNHEAAAALWQRLLNKAPNPALASYWKERLTAAGQKKR</sequence>
<dbReference type="InterPro" id="IPR011990">
    <property type="entry name" value="TPR-like_helical_dom_sf"/>
</dbReference>
<accession>A0A7C5AM64</accession>
<comment type="caution">
    <text evidence="3">The sequence shown here is derived from an EMBL/GenBank/DDBJ whole genome shotgun (WGS) entry which is preliminary data.</text>
</comment>
<dbReference type="AlphaFoldDB" id="A0A7C5AM64"/>
<dbReference type="Gene3D" id="1.25.40.10">
    <property type="entry name" value="Tetratricopeptide repeat domain"/>
    <property type="match status" value="1"/>
</dbReference>
<feature type="domain" description="Ancillary SecYEG translocon subunit/Cell division coordinator CpoB TPR" evidence="2">
    <location>
        <begin position="30"/>
        <end position="132"/>
    </location>
</feature>
<evidence type="ECO:0000259" key="2">
    <source>
        <dbReference type="Pfam" id="PF09976"/>
    </source>
</evidence>
<feature type="transmembrane region" description="Helical" evidence="1">
    <location>
        <begin position="31"/>
        <end position="52"/>
    </location>
</feature>
<proteinExistence type="predicted"/>
<protein>
    <submittedName>
        <fullName evidence="3">Tetratricopeptide repeat protein</fullName>
    </submittedName>
</protein>
<keyword evidence="1" id="KW-1133">Transmembrane helix</keyword>
<gene>
    <name evidence="3" type="ORF">ENW48_07505</name>
</gene>
<keyword evidence="1" id="KW-0812">Transmembrane</keyword>
<dbReference type="EMBL" id="DTKJ01000055">
    <property type="protein sequence ID" value="HGZ12048.1"/>
    <property type="molecule type" value="Genomic_DNA"/>
</dbReference>
<name>A0A7C5AM64_9BACT</name>
<dbReference type="Pfam" id="PF14559">
    <property type="entry name" value="TPR_19"/>
    <property type="match status" value="1"/>
</dbReference>
<evidence type="ECO:0000313" key="3">
    <source>
        <dbReference type="EMBL" id="HGZ12048.1"/>
    </source>
</evidence>
<dbReference type="Pfam" id="PF09976">
    <property type="entry name" value="TPR_21"/>
    <property type="match status" value="1"/>
</dbReference>
<dbReference type="SUPFAM" id="SSF48452">
    <property type="entry name" value="TPR-like"/>
    <property type="match status" value="1"/>
</dbReference>
<organism evidence="3">
    <name type="scientific">Desulfobacca acetoxidans</name>
    <dbReference type="NCBI Taxonomy" id="60893"/>
    <lineage>
        <taxon>Bacteria</taxon>
        <taxon>Pseudomonadati</taxon>
        <taxon>Thermodesulfobacteriota</taxon>
        <taxon>Desulfobaccia</taxon>
        <taxon>Desulfobaccales</taxon>
        <taxon>Desulfobaccaceae</taxon>
        <taxon>Desulfobacca</taxon>
    </lineage>
</organism>
<reference evidence="3" key="1">
    <citation type="journal article" date="2020" name="mSystems">
        <title>Genome- and Community-Level Interaction Insights into Carbon Utilization and Element Cycling Functions of Hydrothermarchaeota in Hydrothermal Sediment.</title>
        <authorList>
            <person name="Zhou Z."/>
            <person name="Liu Y."/>
            <person name="Xu W."/>
            <person name="Pan J."/>
            <person name="Luo Z.H."/>
            <person name="Li M."/>
        </authorList>
    </citation>
    <scope>NUCLEOTIDE SEQUENCE [LARGE SCALE GENOMIC DNA]</scope>
    <source>
        <strain evidence="3">SpSt-853</strain>
    </source>
</reference>